<dbReference type="InterPro" id="IPR005025">
    <property type="entry name" value="FMN_Rdtase-like_dom"/>
</dbReference>
<organism evidence="2 3">
    <name type="scientific">Pseudonocardia nematodicida</name>
    <dbReference type="NCBI Taxonomy" id="1206997"/>
    <lineage>
        <taxon>Bacteria</taxon>
        <taxon>Bacillati</taxon>
        <taxon>Actinomycetota</taxon>
        <taxon>Actinomycetes</taxon>
        <taxon>Pseudonocardiales</taxon>
        <taxon>Pseudonocardiaceae</taxon>
        <taxon>Pseudonocardia</taxon>
    </lineage>
</organism>
<dbReference type="RefSeq" id="WP_349299854.1">
    <property type="nucleotide sequence ID" value="NZ_JBEDNQ010000008.1"/>
</dbReference>
<dbReference type="Proteomes" id="UP001494902">
    <property type="component" value="Unassembled WGS sequence"/>
</dbReference>
<sequence>MTRIAIVIGSTRPGRRGELVARWIKEKAEAHATALSGAATYEIVDLADVELPLLNEPLPPLFGQYQQEPTRRWAETVAGFDGFVVVTPEYNHGIPAVLKNAIDHLYAEWNNKAAGFVSYGVHGGVRAAEHLRQVFAEVKVPGVRSQVALGLFTDFRIEDPTETGVLEAGPHHDETVGELLDEVVAWSDALAPLRDRAAAAA</sequence>
<protein>
    <submittedName>
        <fullName evidence="2">NAD(P)H-dependent oxidoreductase</fullName>
        <ecNumber evidence="2">1.-.-.-</ecNumber>
    </submittedName>
</protein>
<evidence type="ECO:0000313" key="2">
    <source>
        <dbReference type="EMBL" id="MEQ3552787.1"/>
    </source>
</evidence>
<dbReference type="PANTHER" id="PTHR30543">
    <property type="entry name" value="CHROMATE REDUCTASE"/>
    <property type="match status" value="1"/>
</dbReference>
<comment type="caution">
    <text evidence="2">The sequence shown here is derived from an EMBL/GenBank/DDBJ whole genome shotgun (WGS) entry which is preliminary data.</text>
</comment>
<name>A0ABV1KGR0_9PSEU</name>
<keyword evidence="3" id="KW-1185">Reference proteome</keyword>
<dbReference type="PANTHER" id="PTHR30543:SF21">
    <property type="entry name" value="NAD(P)H-DEPENDENT FMN REDUCTASE LOT6"/>
    <property type="match status" value="1"/>
</dbReference>
<dbReference type="EC" id="1.-.-.-" evidence="2"/>
<proteinExistence type="predicted"/>
<gene>
    <name evidence="2" type="ORF">WIS52_20155</name>
</gene>
<feature type="domain" description="NADPH-dependent FMN reductase-like" evidence="1">
    <location>
        <begin position="2"/>
        <end position="152"/>
    </location>
</feature>
<dbReference type="Pfam" id="PF03358">
    <property type="entry name" value="FMN_red"/>
    <property type="match status" value="1"/>
</dbReference>
<evidence type="ECO:0000259" key="1">
    <source>
        <dbReference type="Pfam" id="PF03358"/>
    </source>
</evidence>
<reference evidence="2 3" key="1">
    <citation type="submission" date="2024-03" db="EMBL/GenBank/DDBJ databases">
        <title>Draft genome sequence of Pseudonocardia nematodicida JCM 31783.</title>
        <authorList>
            <person name="Butdee W."/>
            <person name="Duangmal K."/>
        </authorList>
    </citation>
    <scope>NUCLEOTIDE SEQUENCE [LARGE SCALE GENOMIC DNA]</scope>
    <source>
        <strain evidence="2 3">JCM 31783</strain>
    </source>
</reference>
<evidence type="ECO:0000313" key="3">
    <source>
        <dbReference type="Proteomes" id="UP001494902"/>
    </source>
</evidence>
<dbReference type="InterPro" id="IPR050712">
    <property type="entry name" value="NAD(P)H-dep_reductase"/>
</dbReference>
<dbReference type="SUPFAM" id="SSF52218">
    <property type="entry name" value="Flavoproteins"/>
    <property type="match status" value="1"/>
</dbReference>
<dbReference type="Gene3D" id="3.40.50.360">
    <property type="match status" value="1"/>
</dbReference>
<dbReference type="EMBL" id="JBEDNQ010000008">
    <property type="protein sequence ID" value="MEQ3552787.1"/>
    <property type="molecule type" value="Genomic_DNA"/>
</dbReference>
<dbReference type="InterPro" id="IPR029039">
    <property type="entry name" value="Flavoprotein-like_sf"/>
</dbReference>
<dbReference type="GO" id="GO:0016491">
    <property type="term" value="F:oxidoreductase activity"/>
    <property type="evidence" value="ECO:0007669"/>
    <property type="project" value="UniProtKB-KW"/>
</dbReference>
<accession>A0ABV1KGR0</accession>
<keyword evidence="2" id="KW-0560">Oxidoreductase</keyword>